<dbReference type="EMBL" id="JAGTJQ010000001">
    <property type="protein sequence ID" value="KAH7041509.1"/>
    <property type="molecule type" value="Genomic_DNA"/>
</dbReference>
<protein>
    <submittedName>
        <fullName evidence="3">Uncharacterized protein</fullName>
    </submittedName>
</protein>
<feature type="signal peptide" evidence="2">
    <location>
        <begin position="1"/>
        <end position="36"/>
    </location>
</feature>
<gene>
    <name evidence="3" type="ORF">B0I36DRAFT_345105</name>
</gene>
<feature type="region of interest" description="Disordered" evidence="1">
    <location>
        <begin position="102"/>
        <end position="125"/>
    </location>
</feature>
<reference evidence="3" key="1">
    <citation type="journal article" date="2021" name="Nat. Commun.">
        <title>Genetic determinants of endophytism in the Arabidopsis root mycobiome.</title>
        <authorList>
            <person name="Mesny F."/>
            <person name="Miyauchi S."/>
            <person name="Thiergart T."/>
            <person name="Pickel B."/>
            <person name="Atanasova L."/>
            <person name="Karlsson M."/>
            <person name="Huettel B."/>
            <person name="Barry K.W."/>
            <person name="Haridas S."/>
            <person name="Chen C."/>
            <person name="Bauer D."/>
            <person name="Andreopoulos W."/>
            <person name="Pangilinan J."/>
            <person name="LaButti K."/>
            <person name="Riley R."/>
            <person name="Lipzen A."/>
            <person name="Clum A."/>
            <person name="Drula E."/>
            <person name="Henrissat B."/>
            <person name="Kohler A."/>
            <person name="Grigoriev I.V."/>
            <person name="Martin F.M."/>
            <person name="Hacquard S."/>
        </authorList>
    </citation>
    <scope>NUCLEOTIDE SEQUENCE</scope>
    <source>
        <strain evidence="3">MPI-CAGE-CH-0230</strain>
    </source>
</reference>
<evidence type="ECO:0000313" key="3">
    <source>
        <dbReference type="EMBL" id="KAH7041509.1"/>
    </source>
</evidence>
<keyword evidence="4" id="KW-1185">Reference proteome</keyword>
<keyword evidence="2" id="KW-0732">Signal</keyword>
<dbReference type="GeneID" id="70185875"/>
<dbReference type="AlphaFoldDB" id="A0A9P8YJE9"/>
<accession>A0A9P8YJE9</accession>
<feature type="chain" id="PRO_5040188218" evidence="2">
    <location>
        <begin position="37"/>
        <end position="186"/>
    </location>
</feature>
<evidence type="ECO:0000256" key="1">
    <source>
        <dbReference type="SAM" id="MobiDB-lite"/>
    </source>
</evidence>
<evidence type="ECO:0000256" key="2">
    <source>
        <dbReference type="SAM" id="SignalP"/>
    </source>
</evidence>
<feature type="region of interest" description="Disordered" evidence="1">
    <location>
        <begin position="137"/>
        <end position="167"/>
    </location>
</feature>
<proteinExistence type="predicted"/>
<dbReference type="RefSeq" id="XP_046019564.1">
    <property type="nucleotide sequence ID" value="XM_046156329.1"/>
</dbReference>
<name>A0A9P8YJE9_9PEZI</name>
<evidence type="ECO:0000313" key="4">
    <source>
        <dbReference type="Proteomes" id="UP000756346"/>
    </source>
</evidence>
<dbReference type="Proteomes" id="UP000756346">
    <property type="component" value="Unassembled WGS sequence"/>
</dbReference>
<comment type="caution">
    <text evidence="3">The sequence shown here is derived from an EMBL/GenBank/DDBJ whole genome shotgun (WGS) entry which is preliminary data.</text>
</comment>
<sequence>MAGHIQSKAAAPALCARSRLFSTALAVLTLLFHLHSTPHMSTSSHVPVRSGLASTGSLSLSLQHNRLGEIRAGQYNTTHPPTIVVLPDHSRRSDRVAHVSTTVSDELPSFRSGTPPSDSARPGGACVNQRGLHILPVSPVSPVRPSRRRLHLPSPPPDKPSPSVDELCPLCSRTQQATSCPIGGLG</sequence>
<organism evidence="3 4">
    <name type="scientific">Microdochium trichocladiopsis</name>
    <dbReference type="NCBI Taxonomy" id="1682393"/>
    <lineage>
        <taxon>Eukaryota</taxon>
        <taxon>Fungi</taxon>
        <taxon>Dikarya</taxon>
        <taxon>Ascomycota</taxon>
        <taxon>Pezizomycotina</taxon>
        <taxon>Sordariomycetes</taxon>
        <taxon>Xylariomycetidae</taxon>
        <taxon>Xylariales</taxon>
        <taxon>Microdochiaceae</taxon>
        <taxon>Microdochium</taxon>
    </lineage>
</organism>